<evidence type="ECO:0000259" key="2">
    <source>
        <dbReference type="Pfam" id="PF21743"/>
    </source>
</evidence>
<dbReference type="AlphaFoldDB" id="U5CR16"/>
<accession>U5CR16</accession>
<dbReference type="SUPFAM" id="SSF50985">
    <property type="entry name" value="RCC1/BLIP-II"/>
    <property type="match status" value="1"/>
</dbReference>
<feature type="region of interest" description="Disordered" evidence="1">
    <location>
        <begin position="138"/>
        <end position="169"/>
    </location>
</feature>
<protein>
    <recommendedName>
        <fullName evidence="2">PTM/DIR17-like Tudor domain-containing protein</fullName>
    </recommendedName>
</protein>
<dbReference type="Gramene" id="ERN15636">
    <property type="protein sequence ID" value="ERN15636"/>
    <property type="gene ID" value="AMTR_s00048p00193770"/>
</dbReference>
<dbReference type="eggNOG" id="ENOG502QUX4">
    <property type="taxonomic scope" value="Eukaryota"/>
</dbReference>
<dbReference type="CDD" id="cd20401">
    <property type="entry name" value="Tudor_AtPTM-like"/>
    <property type="match status" value="1"/>
</dbReference>
<reference evidence="4" key="1">
    <citation type="journal article" date="2013" name="Science">
        <title>The Amborella genome and the evolution of flowering plants.</title>
        <authorList>
            <consortium name="Amborella Genome Project"/>
        </authorList>
    </citation>
    <scope>NUCLEOTIDE SEQUENCE [LARGE SCALE GENOMIC DNA]</scope>
</reference>
<dbReference type="HOGENOM" id="CLU_356573_0_0_1"/>
<sequence>MDNNFVKETGQGHKFLRREFVLGLPADVHNNPVKATPSTKLTGASAGGDIGLVETPGSHDGVKSFRFYGDGDLLVGRKVSKKFGGATFMGKVLSFDSIYDWYKVQYEDGDEEDLEWSELEPIMVKSTKSRNRRSLFSLTRAKRASSSDSEASQSTNGINGISSEKDQSFPDYREIEEHKLPTDDQTFSSPIYDDSISSPAMAAKKRAAETKRKRMQRIREEKAIVSSRISCYEGNKNTLSTGTGHERFKTNDGSECSSSRNALLHKRGLSLVGRKIRRDFCGQSYDGYIIDYDCITSFYTVRYEDGDLEKLKWSELESAIIPNEQKCFLSKNAICAWRQAEFVKVISETTSDTAAKHALLSHDGDANSNDLQKPISFLGEESDHGSQVKDLFIEPARTPCESAHITSSPCALAAVCFASLADAENIEYFCWGEVSGFDKSNCPRLQAEELLPTCLPILQLAASQHHLVAITGSGQVWLWRNRHDSMHIHCNEWEHISCLEEKQVVLVDIAGPDLDRISCGYELDQNDQISDSFYLVAVGADGDDYILHGSQPHEPVQTCNLNDEPKFCSLYSCLTQKLMMQEAVGKVVQISVGMVMEPDESPFIGYITDMDRIYIRSATNNYMEDVNLVTGYTGRPIKIQCGRAYHAIILTDDGHAWLWGNGCFNYMESISHFGFVSSTCQPALGTLVGQKVIDVGCYGSDFIALTSDGNVHQWTHGMTNPASGVYNVPIIPLESRRPSIPHDEKLVQVSIGVGMCAGITDGGRVHTWRTAMKGGLANKALTPLGREEDQKDTCMHSLGNHRAERVIAEEGSLIIIARKRSRRRLFRRTK</sequence>
<feature type="domain" description="PTM/DIR17-like Tudor" evidence="2">
    <location>
        <begin position="273"/>
        <end position="318"/>
    </location>
</feature>
<evidence type="ECO:0000313" key="3">
    <source>
        <dbReference type="EMBL" id="ERN15636.1"/>
    </source>
</evidence>
<name>U5CR16_AMBTC</name>
<dbReference type="InterPro" id="IPR047365">
    <property type="entry name" value="Tudor_AtPTM-like"/>
</dbReference>
<gene>
    <name evidence="3" type="ORF">AMTR_s00048p00193770</name>
</gene>
<keyword evidence="4" id="KW-1185">Reference proteome</keyword>
<dbReference type="OMA" id="WEHISCL"/>
<proteinExistence type="predicted"/>
<evidence type="ECO:0000313" key="4">
    <source>
        <dbReference type="Proteomes" id="UP000017836"/>
    </source>
</evidence>
<dbReference type="Gene3D" id="2.130.10.30">
    <property type="entry name" value="Regulator of chromosome condensation 1/beta-lactamase-inhibitor protein II"/>
    <property type="match status" value="1"/>
</dbReference>
<evidence type="ECO:0000256" key="1">
    <source>
        <dbReference type="SAM" id="MobiDB-lite"/>
    </source>
</evidence>
<feature type="domain" description="PTM/DIR17-like Tudor" evidence="2">
    <location>
        <begin position="76"/>
        <end position="123"/>
    </location>
</feature>
<dbReference type="EMBL" id="KI392502">
    <property type="protein sequence ID" value="ERN15636.1"/>
    <property type="molecule type" value="Genomic_DNA"/>
</dbReference>
<dbReference type="PANTHER" id="PTHR37384:SF1">
    <property type="entry name" value="OS01G0835600 PROTEIN"/>
    <property type="match status" value="1"/>
</dbReference>
<dbReference type="InterPro" id="IPR009091">
    <property type="entry name" value="RCC1/BLIP-II"/>
</dbReference>
<dbReference type="Pfam" id="PF21743">
    <property type="entry name" value="PTM_DIR17_Tudor"/>
    <property type="match status" value="2"/>
</dbReference>
<dbReference type="PANTHER" id="PTHR37384">
    <property type="entry name" value="OS01G0835600 PROTEIN"/>
    <property type="match status" value="1"/>
</dbReference>
<dbReference type="Proteomes" id="UP000017836">
    <property type="component" value="Unassembled WGS sequence"/>
</dbReference>
<dbReference type="Gene3D" id="2.30.30.140">
    <property type="match status" value="1"/>
</dbReference>
<organism evidence="3 4">
    <name type="scientific">Amborella trichopoda</name>
    <dbReference type="NCBI Taxonomy" id="13333"/>
    <lineage>
        <taxon>Eukaryota</taxon>
        <taxon>Viridiplantae</taxon>
        <taxon>Streptophyta</taxon>
        <taxon>Embryophyta</taxon>
        <taxon>Tracheophyta</taxon>
        <taxon>Spermatophyta</taxon>
        <taxon>Magnoliopsida</taxon>
        <taxon>Amborellales</taxon>
        <taxon>Amborellaceae</taxon>
        <taxon>Amborella</taxon>
    </lineage>
</organism>